<sequence length="93" mass="10850">MCYCVHIVSGFNVVLRGVELKDWMVHEHKNAVNCGNSHDRHLIPAHRVSLFSIWKDTIKGLGDTIRIEKRLFGMFIPLEEHIVRFLCCGIEYR</sequence>
<reference evidence="1 2" key="1">
    <citation type="submission" date="2018-11" db="EMBL/GenBank/DDBJ databases">
        <authorList>
            <consortium name="Pathogen Informatics"/>
        </authorList>
    </citation>
    <scope>NUCLEOTIDE SEQUENCE [LARGE SCALE GENOMIC DNA]</scope>
</reference>
<proteinExistence type="predicted"/>
<accession>A0A3P7I0V3</accession>
<dbReference type="EMBL" id="UYYB01002268">
    <property type="protein sequence ID" value="VDM66190.1"/>
    <property type="molecule type" value="Genomic_DNA"/>
</dbReference>
<gene>
    <name evidence="1" type="ORF">SVUK_LOCUS1188</name>
</gene>
<protein>
    <submittedName>
        <fullName evidence="1">Uncharacterized protein</fullName>
    </submittedName>
</protein>
<organism evidence="1 2">
    <name type="scientific">Strongylus vulgaris</name>
    <name type="common">Blood worm</name>
    <dbReference type="NCBI Taxonomy" id="40348"/>
    <lineage>
        <taxon>Eukaryota</taxon>
        <taxon>Metazoa</taxon>
        <taxon>Ecdysozoa</taxon>
        <taxon>Nematoda</taxon>
        <taxon>Chromadorea</taxon>
        <taxon>Rhabditida</taxon>
        <taxon>Rhabditina</taxon>
        <taxon>Rhabditomorpha</taxon>
        <taxon>Strongyloidea</taxon>
        <taxon>Strongylidae</taxon>
        <taxon>Strongylus</taxon>
    </lineage>
</organism>
<keyword evidence="2" id="KW-1185">Reference proteome</keyword>
<evidence type="ECO:0000313" key="1">
    <source>
        <dbReference type="EMBL" id="VDM66190.1"/>
    </source>
</evidence>
<name>A0A3P7I0V3_STRVU</name>
<evidence type="ECO:0000313" key="2">
    <source>
        <dbReference type="Proteomes" id="UP000270094"/>
    </source>
</evidence>
<dbReference type="AlphaFoldDB" id="A0A3P7I0V3"/>
<dbReference type="Proteomes" id="UP000270094">
    <property type="component" value="Unassembled WGS sequence"/>
</dbReference>